<evidence type="ECO:0000256" key="1">
    <source>
        <dbReference type="ARBA" id="ARBA00004141"/>
    </source>
</evidence>
<sequence length="347" mass="39231">MFTYSRWRIHGIISAGFRRFNTGKGGISQKKMVSTKIPKFKIFSVDLNGNRSSFEVTKSSLYHELGLTVRDLRFQHVNMVAVRNKKIVVRFQNLKAIICTDAVLLIDPPLHSDVSPENEIFTKLWNNLPALITGSTLYTTNLPFEYRVLEAVFTFNISSLTTKLSQLEPDIQRLLTTLTDPAQFGVDRSLVHILLNHSTRLNAFATIVREYCATLEEILDCDDDIRDLCITVGEGETRYKINLQDEMETLLDTFLRSGEEIGNKVAELEGIDNSNTAILINLDSHRNLLLRLELQLTMGMFSCTLFGMLGMAFGMNLDSSLEENPIAFWAVSGLMFAGAGIFWRMLL</sequence>
<dbReference type="HOGENOM" id="CLU_047261_0_0_1"/>
<evidence type="ECO:0000256" key="9">
    <source>
        <dbReference type="ARBA" id="ARBA00023136"/>
    </source>
</evidence>
<keyword evidence="8 11" id="KW-0406">Ion transport</keyword>
<dbReference type="InParanoid" id="F6Q3E6"/>
<evidence type="ECO:0000256" key="7">
    <source>
        <dbReference type="ARBA" id="ARBA00022989"/>
    </source>
</evidence>
<feature type="transmembrane region" description="Helical" evidence="11">
    <location>
        <begin position="326"/>
        <end position="346"/>
    </location>
</feature>
<dbReference type="CDD" id="cd12823">
    <property type="entry name" value="Mrs2_Mfm1p-like"/>
    <property type="match status" value="1"/>
</dbReference>
<keyword evidence="3 11" id="KW-0813">Transport</keyword>
<dbReference type="GO" id="GO:0005743">
    <property type="term" value="C:mitochondrial inner membrane"/>
    <property type="evidence" value="ECO:0000318"/>
    <property type="project" value="GO_Central"/>
</dbReference>
<dbReference type="Gene3D" id="1.20.58.340">
    <property type="entry name" value="Magnesium transport protein CorA, transmembrane region"/>
    <property type="match status" value="1"/>
</dbReference>
<organism evidence="12 13">
    <name type="scientific">Ciona intestinalis</name>
    <name type="common">Transparent sea squirt</name>
    <name type="synonym">Ascidia intestinalis</name>
    <dbReference type="NCBI Taxonomy" id="7719"/>
    <lineage>
        <taxon>Eukaryota</taxon>
        <taxon>Metazoa</taxon>
        <taxon>Chordata</taxon>
        <taxon>Tunicata</taxon>
        <taxon>Ascidiacea</taxon>
        <taxon>Phlebobranchia</taxon>
        <taxon>Cionidae</taxon>
        <taxon>Ciona</taxon>
    </lineage>
</organism>
<dbReference type="AlphaFoldDB" id="F6Q3E6"/>
<proteinExistence type="inferred from homology"/>
<keyword evidence="7 11" id="KW-1133">Transmembrane helix</keyword>
<reference evidence="13" key="1">
    <citation type="journal article" date="2002" name="Science">
        <title>The draft genome of Ciona intestinalis: insights into chordate and vertebrate origins.</title>
        <authorList>
            <person name="Dehal P."/>
            <person name="Satou Y."/>
            <person name="Campbell R.K."/>
            <person name="Chapman J."/>
            <person name="Degnan B."/>
            <person name="De Tomaso A."/>
            <person name="Davidson B."/>
            <person name="Di Gregorio A."/>
            <person name="Gelpke M."/>
            <person name="Goodstein D.M."/>
            <person name="Harafuji N."/>
            <person name="Hastings K.E."/>
            <person name="Ho I."/>
            <person name="Hotta K."/>
            <person name="Huang W."/>
            <person name="Kawashima T."/>
            <person name="Lemaire P."/>
            <person name="Martinez D."/>
            <person name="Meinertzhagen I.A."/>
            <person name="Necula S."/>
            <person name="Nonaka M."/>
            <person name="Putnam N."/>
            <person name="Rash S."/>
            <person name="Saiga H."/>
            <person name="Satake M."/>
            <person name="Terry A."/>
            <person name="Yamada L."/>
            <person name="Wang H.G."/>
            <person name="Awazu S."/>
            <person name="Azumi K."/>
            <person name="Boore J."/>
            <person name="Branno M."/>
            <person name="Chin-Bow S."/>
            <person name="DeSantis R."/>
            <person name="Doyle S."/>
            <person name="Francino P."/>
            <person name="Keys D.N."/>
            <person name="Haga S."/>
            <person name="Hayashi H."/>
            <person name="Hino K."/>
            <person name="Imai K.S."/>
            <person name="Inaba K."/>
            <person name="Kano S."/>
            <person name="Kobayashi K."/>
            <person name="Kobayashi M."/>
            <person name="Lee B.I."/>
            <person name="Makabe K.W."/>
            <person name="Manohar C."/>
            <person name="Matassi G."/>
            <person name="Medina M."/>
            <person name="Mochizuki Y."/>
            <person name="Mount S."/>
            <person name="Morishita T."/>
            <person name="Miura S."/>
            <person name="Nakayama A."/>
            <person name="Nishizaka S."/>
            <person name="Nomoto H."/>
            <person name="Ohta F."/>
            <person name="Oishi K."/>
            <person name="Rigoutsos I."/>
            <person name="Sano M."/>
            <person name="Sasaki A."/>
            <person name="Sasakura Y."/>
            <person name="Shoguchi E."/>
            <person name="Shin-i T."/>
            <person name="Spagnuolo A."/>
            <person name="Stainier D."/>
            <person name="Suzuki M.M."/>
            <person name="Tassy O."/>
            <person name="Takatori N."/>
            <person name="Tokuoka M."/>
            <person name="Yagi K."/>
            <person name="Yoshizaki F."/>
            <person name="Wada S."/>
            <person name="Zhang C."/>
            <person name="Hyatt P.D."/>
            <person name="Larimer F."/>
            <person name="Detter C."/>
            <person name="Doggett N."/>
            <person name="Glavina T."/>
            <person name="Hawkins T."/>
            <person name="Richardson P."/>
            <person name="Lucas S."/>
            <person name="Kohara Y."/>
            <person name="Levine M."/>
            <person name="Satoh N."/>
            <person name="Rokhsar D.S."/>
        </authorList>
    </citation>
    <scope>NUCLEOTIDE SEQUENCE [LARGE SCALE GENOMIC DNA]</scope>
</reference>
<keyword evidence="9 11" id="KW-0472">Membrane</keyword>
<comment type="function">
    <text evidence="10">Magnesium transporter that mediates the influx of magnesium into the mitochondrial matrix and regulates magnesium metabolism. Also permeable to calcium, sodium and potassium ions. Required for normal expression of the mitochondrial respiratory complex I subunits. May play a role in maintaining the inner mitochondrial membrane potential.</text>
</comment>
<protein>
    <recommendedName>
        <fullName evidence="11">Magnesium transporter</fullName>
    </recommendedName>
</protein>
<reference evidence="12" key="2">
    <citation type="journal article" date="2008" name="Genome Biol.">
        <title>Improved genome assembly and evidence-based global gene model set for the chordate Ciona intestinalis: new insight into intron and operon populations.</title>
        <authorList>
            <person name="Satou Y."/>
            <person name="Mineta K."/>
            <person name="Ogasawara M."/>
            <person name="Sasakura Y."/>
            <person name="Shoguchi E."/>
            <person name="Ueno K."/>
            <person name="Yamada L."/>
            <person name="Matsumoto J."/>
            <person name="Wasserscheid J."/>
            <person name="Dewar K."/>
            <person name="Wiley G.B."/>
            <person name="Macmil S.L."/>
            <person name="Roe B.A."/>
            <person name="Zeller R.W."/>
            <person name="Hastings K.E."/>
            <person name="Lemaire P."/>
            <person name="Lindquist E."/>
            <person name="Endo T."/>
            <person name="Hotta K."/>
            <person name="Inaba K."/>
        </authorList>
    </citation>
    <scope>NUCLEOTIDE SEQUENCE [LARGE SCALE GENOMIC DNA]</scope>
    <source>
        <strain evidence="12">wild type</strain>
    </source>
</reference>
<dbReference type="STRING" id="7719.ENSCINP00000001056"/>
<keyword evidence="11" id="KW-0496">Mitochondrion</keyword>
<dbReference type="PANTHER" id="PTHR13890">
    <property type="entry name" value="RNA SPLICING PROTEIN MRS2, MITOCHONDRIAL"/>
    <property type="match status" value="1"/>
</dbReference>
<reference evidence="12" key="3">
    <citation type="submission" date="2025-08" db="UniProtKB">
        <authorList>
            <consortium name="Ensembl"/>
        </authorList>
    </citation>
    <scope>IDENTIFICATION</scope>
</reference>
<keyword evidence="6" id="KW-0809">Transit peptide</keyword>
<name>F6Q3E6_CIOIN</name>
<comment type="subcellular location">
    <subcellularLocation>
        <location evidence="1">Membrane</location>
        <topology evidence="1">Multi-pass membrane protein</topology>
    </subcellularLocation>
    <subcellularLocation>
        <location evidence="11">Mitochondrion inner membrane</location>
        <topology evidence="11">Multi-pass membrane protein</topology>
    </subcellularLocation>
</comment>
<evidence type="ECO:0000256" key="4">
    <source>
        <dbReference type="ARBA" id="ARBA00022692"/>
    </source>
</evidence>
<comment type="subunit">
    <text evidence="2">Homopentamer.</text>
</comment>
<accession>F6Q3E6</accession>
<dbReference type="Pfam" id="PF22099">
    <property type="entry name" value="MRS2-like"/>
    <property type="match status" value="1"/>
</dbReference>
<keyword evidence="11" id="KW-0999">Mitochondrion inner membrane</keyword>
<evidence type="ECO:0000256" key="3">
    <source>
        <dbReference type="ARBA" id="ARBA00022448"/>
    </source>
</evidence>
<dbReference type="OMA" id="TRNNCII"/>
<evidence type="ECO:0000256" key="5">
    <source>
        <dbReference type="ARBA" id="ARBA00022842"/>
    </source>
</evidence>
<evidence type="ECO:0000256" key="8">
    <source>
        <dbReference type="ARBA" id="ARBA00023065"/>
    </source>
</evidence>
<dbReference type="Gene3D" id="2.40.128.330">
    <property type="match status" value="1"/>
</dbReference>
<keyword evidence="4 11" id="KW-0812">Transmembrane</keyword>
<comment type="similarity">
    <text evidence="11">Belongs to the CorA metal ion transporter (MIT) (TC 1.A.35) family.</text>
</comment>
<evidence type="ECO:0000256" key="11">
    <source>
        <dbReference type="RuleBase" id="RU366042"/>
    </source>
</evidence>
<evidence type="ECO:0000256" key="6">
    <source>
        <dbReference type="ARBA" id="ARBA00022946"/>
    </source>
</evidence>
<keyword evidence="5 11" id="KW-0460">Magnesium</keyword>
<dbReference type="InterPro" id="IPR039204">
    <property type="entry name" value="MRS2-like"/>
</dbReference>
<feature type="transmembrane region" description="Helical" evidence="11">
    <location>
        <begin position="294"/>
        <end position="314"/>
    </location>
</feature>
<dbReference type="Proteomes" id="UP000008144">
    <property type="component" value="Chromosome 1"/>
</dbReference>
<evidence type="ECO:0000256" key="10">
    <source>
        <dbReference type="ARBA" id="ARBA00093432"/>
    </source>
</evidence>
<reference evidence="12" key="4">
    <citation type="submission" date="2025-09" db="UniProtKB">
        <authorList>
            <consortium name="Ensembl"/>
        </authorList>
    </citation>
    <scope>IDENTIFICATION</scope>
</reference>
<evidence type="ECO:0000313" key="12">
    <source>
        <dbReference type="Ensembl" id="ENSCINP00000001056.3"/>
    </source>
</evidence>
<evidence type="ECO:0000313" key="13">
    <source>
        <dbReference type="Proteomes" id="UP000008144"/>
    </source>
</evidence>
<keyword evidence="13" id="KW-1185">Reference proteome</keyword>
<dbReference type="PANTHER" id="PTHR13890:SF0">
    <property type="entry name" value="MAGNESIUM TRANSPORTER MRS2 HOMOLOG, MITOCHONDRIAL"/>
    <property type="match status" value="1"/>
</dbReference>
<dbReference type="FunCoup" id="F6Q3E6">
    <property type="interactions" value="17"/>
</dbReference>
<dbReference type="Ensembl" id="ENSCINT00000001056.3">
    <property type="protein sequence ID" value="ENSCINP00000001056.3"/>
    <property type="gene ID" value="ENSCING00000000576.3"/>
</dbReference>
<dbReference type="GO" id="GO:0045016">
    <property type="term" value="P:mitochondrial magnesium ion transmembrane transport"/>
    <property type="evidence" value="ECO:0000318"/>
    <property type="project" value="GO_Central"/>
</dbReference>
<evidence type="ECO:0000256" key="2">
    <source>
        <dbReference type="ARBA" id="ARBA00011255"/>
    </source>
</evidence>
<dbReference type="EMBL" id="EAAA01000359">
    <property type="status" value="NOT_ANNOTATED_CDS"/>
    <property type="molecule type" value="Genomic_DNA"/>
</dbReference>
<dbReference type="GO" id="GO:0015095">
    <property type="term" value="F:magnesium ion transmembrane transporter activity"/>
    <property type="evidence" value="ECO:0000318"/>
    <property type="project" value="GO_Central"/>
</dbReference>
<dbReference type="GeneTree" id="ENSGT00390000009988"/>